<dbReference type="NCBIfam" id="NF001756">
    <property type="entry name" value="PRK00484.1"/>
    <property type="match status" value="1"/>
</dbReference>
<dbReference type="InterPro" id="IPR004365">
    <property type="entry name" value="NA-bd_OB_tRNA"/>
</dbReference>
<dbReference type="Pfam" id="PF00152">
    <property type="entry name" value="tRNA-synt_2"/>
    <property type="match status" value="1"/>
</dbReference>
<dbReference type="HAMAP" id="MF_00252">
    <property type="entry name" value="Lys_tRNA_synth_class2"/>
    <property type="match status" value="1"/>
</dbReference>
<keyword evidence="5 10" id="KW-0547">Nucleotide-binding</keyword>
<dbReference type="GO" id="GO:0000049">
    <property type="term" value="F:tRNA binding"/>
    <property type="evidence" value="ECO:0007669"/>
    <property type="project" value="TreeGrafter"/>
</dbReference>
<proteinExistence type="inferred from homology"/>
<evidence type="ECO:0000256" key="4">
    <source>
        <dbReference type="ARBA" id="ARBA00022723"/>
    </source>
</evidence>
<dbReference type="InterPro" id="IPR012340">
    <property type="entry name" value="NA-bd_OB-fold"/>
</dbReference>
<keyword evidence="3 10" id="KW-0436">Ligase</keyword>
<evidence type="ECO:0000256" key="1">
    <source>
        <dbReference type="ARBA" id="ARBA00008226"/>
    </source>
</evidence>
<dbReference type="AlphaFoldDB" id="A0A9Q7AF28"/>
<dbReference type="PROSITE" id="PS50862">
    <property type="entry name" value="AA_TRNA_LIGASE_II"/>
    <property type="match status" value="1"/>
</dbReference>
<dbReference type="GO" id="GO:0006430">
    <property type="term" value="P:lysyl-tRNA aminoacylation"/>
    <property type="evidence" value="ECO:0007669"/>
    <property type="project" value="UniProtKB-UniRule"/>
</dbReference>
<dbReference type="GO" id="GO:0005829">
    <property type="term" value="C:cytosol"/>
    <property type="evidence" value="ECO:0007669"/>
    <property type="project" value="TreeGrafter"/>
</dbReference>
<reference evidence="14" key="1">
    <citation type="submission" date="2021-04" db="EMBL/GenBank/DDBJ databases">
        <title>A novel Synergistetes isolate from a pyrite-forming mixed culture.</title>
        <authorList>
            <person name="Bunk B."/>
            <person name="Sproer C."/>
            <person name="Spring S."/>
            <person name="Pester M."/>
        </authorList>
    </citation>
    <scope>NUCLEOTIDE SEQUENCE [LARGE SCALE GENOMIC DNA]</scope>
    <source>
        <strain evidence="14">J.5.4.2-T.3.5.2</strain>
    </source>
</reference>
<dbReference type="Pfam" id="PF01336">
    <property type="entry name" value="tRNA_anti-codon"/>
    <property type="match status" value="1"/>
</dbReference>
<keyword evidence="4 10" id="KW-0479">Metal-binding</keyword>
<feature type="domain" description="Aminoacyl-transfer RNA synthetases class-II family profile" evidence="12">
    <location>
        <begin position="184"/>
        <end position="501"/>
    </location>
</feature>
<evidence type="ECO:0000313" key="14">
    <source>
        <dbReference type="Proteomes" id="UP000671879"/>
    </source>
</evidence>
<dbReference type="NCBIfam" id="TIGR00499">
    <property type="entry name" value="lysS_bact"/>
    <property type="match status" value="1"/>
</dbReference>
<name>A0A9Q7AF28_9BACT</name>
<keyword evidence="10 11" id="KW-0460">Magnesium</keyword>
<dbReference type="CDD" id="cd04322">
    <property type="entry name" value="LysRS_N"/>
    <property type="match status" value="1"/>
</dbReference>
<evidence type="ECO:0000256" key="6">
    <source>
        <dbReference type="ARBA" id="ARBA00022840"/>
    </source>
</evidence>
<evidence type="ECO:0000256" key="11">
    <source>
        <dbReference type="RuleBase" id="RU000336"/>
    </source>
</evidence>
<dbReference type="EMBL" id="CP072943">
    <property type="protein sequence ID" value="QTX33074.1"/>
    <property type="molecule type" value="Genomic_DNA"/>
</dbReference>
<dbReference type="KEGG" id="aram:KAR29_04000"/>
<dbReference type="CDD" id="cd00775">
    <property type="entry name" value="LysRS_core"/>
    <property type="match status" value="1"/>
</dbReference>
<sequence>MSEPKEMEWTLEEENEVYRQRMEKLDRLRREEGYDPFLVDRWERETTLAEVARNFAHLKEDEHVEDRLVTAGRVLTVRKHGKASFLTVGDETATLQLYFQVDALGEESYGFFKKWVDSGDFVGVVGHPFRTRRGELSLQVDSFKLLSKALRPLPEKWHGLKDTETRYRRRYVDLIANPEVRDVFRKRSLIIATFRRVLEAHGTLEVETPTLSPLAGGANARPFVTYHNALGLDMYLRIATELYLKRLIVGMMGRVYEIGKNFRNEGIDAMHNPEFTAMEVYWAYANYEDMMNLTEEIISACADAVGSRVVDYQGTEISFERPFRRGTMVDLVREHCGVDFHAWKSDDEARSEAKRRHIEIKGDESRFIVLSKLFEEFVEEKLIQPTFVLGHPTEISPLAKRNPDEPDFTNRFELFVYGKEVANAFSELNDPIDQRGRFMDQLQKKEAGDDEAHAFDEDFINALEYGLPPTGGLGIGIDRLVMFLTNSRSIRDVIFFPTMRPRD</sequence>
<dbReference type="PANTHER" id="PTHR42918:SF15">
    <property type="entry name" value="LYSINE--TRNA LIGASE, CHLOROPLASTIC_MITOCHONDRIAL"/>
    <property type="match status" value="1"/>
</dbReference>
<keyword evidence="2 10" id="KW-0963">Cytoplasm</keyword>
<keyword evidence="8 10" id="KW-0030">Aminoacyl-tRNA synthetase</keyword>
<accession>A0A9Q7AF28</accession>
<keyword evidence="14" id="KW-1185">Reference proteome</keyword>
<gene>
    <name evidence="10 13" type="primary">lysS</name>
    <name evidence="13" type="ORF">KAR29_04000</name>
</gene>
<dbReference type="InterPro" id="IPR044136">
    <property type="entry name" value="Lys-tRNA-ligase_II_N"/>
</dbReference>
<dbReference type="SUPFAM" id="SSF55681">
    <property type="entry name" value="Class II aaRS and biotin synthetases"/>
    <property type="match status" value="1"/>
</dbReference>
<keyword evidence="7 10" id="KW-0648">Protein biosynthesis</keyword>
<dbReference type="Gene3D" id="2.40.50.140">
    <property type="entry name" value="Nucleic acid-binding proteins"/>
    <property type="match status" value="1"/>
</dbReference>
<evidence type="ECO:0000256" key="5">
    <source>
        <dbReference type="ARBA" id="ARBA00022741"/>
    </source>
</evidence>
<evidence type="ECO:0000259" key="12">
    <source>
        <dbReference type="PROSITE" id="PS50862"/>
    </source>
</evidence>
<protein>
    <recommendedName>
        <fullName evidence="10">Lysine--tRNA ligase</fullName>
        <ecNumber evidence="10">6.1.1.6</ecNumber>
    </recommendedName>
    <alternativeName>
        <fullName evidence="10">Lysyl-tRNA synthetase</fullName>
        <shortName evidence="10">LysRS</shortName>
    </alternativeName>
</protein>
<comment type="subunit">
    <text evidence="10">Homodimer.</text>
</comment>
<evidence type="ECO:0000256" key="3">
    <source>
        <dbReference type="ARBA" id="ARBA00022598"/>
    </source>
</evidence>
<evidence type="ECO:0000256" key="2">
    <source>
        <dbReference type="ARBA" id="ARBA00022490"/>
    </source>
</evidence>
<comment type="subcellular location">
    <subcellularLocation>
        <location evidence="10">Cytoplasm</location>
    </subcellularLocation>
</comment>
<dbReference type="InterPro" id="IPR006195">
    <property type="entry name" value="aa-tRNA-synth_II"/>
</dbReference>
<feature type="binding site" evidence="10">
    <location>
        <position position="420"/>
    </location>
    <ligand>
        <name>Mg(2+)</name>
        <dbReference type="ChEBI" id="CHEBI:18420"/>
        <label>1</label>
    </ligand>
</feature>
<dbReference type="GO" id="GO:0005524">
    <property type="term" value="F:ATP binding"/>
    <property type="evidence" value="ECO:0007669"/>
    <property type="project" value="UniProtKB-UniRule"/>
</dbReference>
<dbReference type="Gene3D" id="3.30.930.10">
    <property type="entry name" value="Bira Bifunctional Protein, Domain 2"/>
    <property type="match status" value="1"/>
</dbReference>
<comment type="similarity">
    <text evidence="1 10">Belongs to the class-II aminoacyl-tRNA synthetase family.</text>
</comment>
<dbReference type="RefSeq" id="WP_274374348.1">
    <property type="nucleotide sequence ID" value="NZ_CP072943.1"/>
</dbReference>
<dbReference type="InterPro" id="IPR004364">
    <property type="entry name" value="Aa-tRNA-synt_II"/>
</dbReference>
<dbReference type="GO" id="GO:0000287">
    <property type="term" value="F:magnesium ion binding"/>
    <property type="evidence" value="ECO:0007669"/>
    <property type="project" value="UniProtKB-UniRule"/>
</dbReference>
<dbReference type="SUPFAM" id="SSF50249">
    <property type="entry name" value="Nucleic acid-binding proteins"/>
    <property type="match status" value="1"/>
</dbReference>
<dbReference type="InterPro" id="IPR018149">
    <property type="entry name" value="Lys-tRNA-synth_II_C"/>
</dbReference>
<dbReference type="EC" id="6.1.1.6" evidence="10"/>
<evidence type="ECO:0000256" key="10">
    <source>
        <dbReference type="HAMAP-Rule" id="MF_00252"/>
    </source>
</evidence>
<evidence type="ECO:0000256" key="9">
    <source>
        <dbReference type="ARBA" id="ARBA00048573"/>
    </source>
</evidence>
<keyword evidence="6 10" id="KW-0067">ATP-binding</keyword>
<dbReference type="PRINTS" id="PR00982">
    <property type="entry name" value="TRNASYNTHLYS"/>
</dbReference>
<dbReference type="FunFam" id="2.40.50.140:FF:000024">
    <property type="entry name" value="Lysine--tRNA ligase"/>
    <property type="match status" value="1"/>
</dbReference>
<dbReference type="PANTHER" id="PTHR42918">
    <property type="entry name" value="LYSYL-TRNA SYNTHETASE"/>
    <property type="match status" value="1"/>
</dbReference>
<dbReference type="GO" id="GO:0004824">
    <property type="term" value="F:lysine-tRNA ligase activity"/>
    <property type="evidence" value="ECO:0007669"/>
    <property type="project" value="UniProtKB-UniRule"/>
</dbReference>
<organism evidence="13 14">
    <name type="scientific">Aminithiophilus ramosus</name>
    <dbReference type="NCBI Taxonomy" id="3029084"/>
    <lineage>
        <taxon>Bacteria</taxon>
        <taxon>Thermotogati</taxon>
        <taxon>Synergistota</taxon>
        <taxon>Synergistia</taxon>
        <taxon>Synergistales</taxon>
        <taxon>Aminithiophilaceae</taxon>
        <taxon>Aminithiophilus</taxon>
    </lineage>
</organism>
<feature type="binding site" evidence="10">
    <location>
        <position position="413"/>
    </location>
    <ligand>
        <name>Mg(2+)</name>
        <dbReference type="ChEBI" id="CHEBI:18420"/>
        <label>1</label>
    </ligand>
</feature>
<dbReference type="InterPro" id="IPR002313">
    <property type="entry name" value="Lys-tRNA-ligase_II"/>
</dbReference>
<dbReference type="InterPro" id="IPR045864">
    <property type="entry name" value="aa-tRNA-synth_II/BPL/LPL"/>
</dbReference>
<evidence type="ECO:0000313" key="13">
    <source>
        <dbReference type="EMBL" id="QTX33074.1"/>
    </source>
</evidence>
<comment type="catalytic activity">
    <reaction evidence="9 10 11">
        <text>tRNA(Lys) + L-lysine + ATP = L-lysyl-tRNA(Lys) + AMP + diphosphate</text>
        <dbReference type="Rhea" id="RHEA:20792"/>
        <dbReference type="Rhea" id="RHEA-COMP:9696"/>
        <dbReference type="Rhea" id="RHEA-COMP:9697"/>
        <dbReference type="ChEBI" id="CHEBI:30616"/>
        <dbReference type="ChEBI" id="CHEBI:32551"/>
        <dbReference type="ChEBI" id="CHEBI:33019"/>
        <dbReference type="ChEBI" id="CHEBI:78442"/>
        <dbReference type="ChEBI" id="CHEBI:78529"/>
        <dbReference type="ChEBI" id="CHEBI:456215"/>
        <dbReference type="EC" id="6.1.1.6"/>
    </reaction>
</comment>
<feature type="binding site" evidence="10">
    <location>
        <position position="420"/>
    </location>
    <ligand>
        <name>Mg(2+)</name>
        <dbReference type="ChEBI" id="CHEBI:18420"/>
        <label>2</label>
    </ligand>
</feature>
<comment type="cofactor">
    <cofactor evidence="10 11">
        <name>Mg(2+)</name>
        <dbReference type="ChEBI" id="CHEBI:18420"/>
    </cofactor>
    <text evidence="10 11">Binds 3 Mg(2+) ions per subunit.</text>
</comment>
<evidence type="ECO:0000256" key="8">
    <source>
        <dbReference type="ARBA" id="ARBA00023146"/>
    </source>
</evidence>
<dbReference type="Proteomes" id="UP000671879">
    <property type="component" value="Chromosome"/>
</dbReference>
<evidence type="ECO:0000256" key="7">
    <source>
        <dbReference type="ARBA" id="ARBA00022917"/>
    </source>
</evidence>